<name>A0A4Z2FCX1_9TELE</name>
<feature type="region of interest" description="Disordered" evidence="1">
    <location>
        <begin position="39"/>
        <end position="66"/>
    </location>
</feature>
<dbReference type="Proteomes" id="UP000314294">
    <property type="component" value="Unassembled WGS sequence"/>
</dbReference>
<dbReference type="AlphaFoldDB" id="A0A4Z2FCX1"/>
<evidence type="ECO:0000313" key="2">
    <source>
        <dbReference type="EMBL" id="TNN39086.1"/>
    </source>
</evidence>
<feature type="compositionally biased region" description="Basic and acidic residues" evidence="1">
    <location>
        <begin position="57"/>
        <end position="66"/>
    </location>
</feature>
<reference evidence="2 3" key="1">
    <citation type="submission" date="2019-03" db="EMBL/GenBank/DDBJ databases">
        <title>First draft genome of Liparis tanakae, snailfish: a comprehensive survey of snailfish specific genes.</title>
        <authorList>
            <person name="Kim W."/>
            <person name="Song I."/>
            <person name="Jeong J.-H."/>
            <person name="Kim D."/>
            <person name="Kim S."/>
            <person name="Ryu S."/>
            <person name="Song J.Y."/>
            <person name="Lee S.K."/>
        </authorList>
    </citation>
    <scope>NUCLEOTIDE SEQUENCE [LARGE SCALE GENOMIC DNA]</scope>
    <source>
        <tissue evidence="2">Muscle</tissue>
    </source>
</reference>
<feature type="compositionally biased region" description="Gly residues" evidence="1">
    <location>
        <begin position="44"/>
        <end position="54"/>
    </location>
</feature>
<sequence>MSGSVDTSDYAAEVCQSFEGAARQAGRSWSAASGEREVAVGEAGSSGGGVGRGRYAGLERGRRQKL</sequence>
<organism evidence="2 3">
    <name type="scientific">Liparis tanakae</name>
    <name type="common">Tanaka's snailfish</name>
    <dbReference type="NCBI Taxonomy" id="230148"/>
    <lineage>
        <taxon>Eukaryota</taxon>
        <taxon>Metazoa</taxon>
        <taxon>Chordata</taxon>
        <taxon>Craniata</taxon>
        <taxon>Vertebrata</taxon>
        <taxon>Euteleostomi</taxon>
        <taxon>Actinopterygii</taxon>
        <taxon>Neopterygii</taxon>
        <taxon>Teleostei</taxon>
        <taxon>Neoteleostei</taxon>
        <taxon>Acanthomorphata</taxon>
        <taxon>Eupercaria</taxon>
        <taxon>Perciformes</taxon>
        <taxon>Cottioidei</taxon>
        <taxon>Cottales</taxon>
        <taxon>Liparidae</taxon>
        <taxon>Liparis</taxon>
    </lineage>
</organism>
<evidence type="ECO:0000256" key="1">
    <source>
        <dbReference type="SAM" id="MobiDB-lite"/>
    </source>
</evidence>
<evidence type="ECO:0000313" key="3">
    <source>
        <dbReference type="Proteomes" id="UP000314294"/>
    </source>
</evidence>
<proteinExistence type="predicted"/>
<keyword evidence="3" id="KW-1185">Reference proteome</keyword>
<gene>
    <name evidence="2" type="ORF">EYF80_050755</name>
</gene>
<comment type="caution">
    <text evidence="2">The sequence shown here is derived from an EMBL/GenBank/DDBJ whole genome shotgun (WGS) entry which is preliminary data.</text>
</comment>
<protein>
    <submittedName>
        <fullName evidence="2">Uncharacterized protein</fullName>
    </submittedName>
</protein>
<accession>A0A4Z2FCX1</accession>
<dbReference type="EMBL" id="SRLO01001310">
    <property type="protein sequence ID" value="TNN39086.1"/>
    <property type="molecule type" value="Genomic_DNA"/>
</dbReference>